<dbReference type="PROSITE" id="PS51257">
    <property type="entry name" value="PROKAR_LIPOPROTEIN"/>
    <property type="match status" value="1"/>
</dbReference>
<sequence>MISGIKYRLAQLLFVTTLLGGCSFTNNPKPLNQALDQGLVDVELTNVGTFGDVMIATIYGKAPDSVELAIPSGLIVKNEQSDEDFVLVRYQGMLSALDAIDPQLEEPLTAHKDQPSYGLIEAYSIEAYTNSPTISDTFRLDGFAEADLKTLIDLFAQKPHDQFTAKQIAIWAITDDADREVVYWASSLFKEADFEQAKALLIEAKLDPTNYLMFQE</sequence>
<dbReference type="AlphaFoldDB" id="A0A0P6XZ64"/>
<evidence type="ECO:0000313" key="1">
    <source>
        <dbReference type="EMBL" id="KPL85228.1"/>
    </source>
</evidence>
<accession>A0A0P6XZ64</accession>
<dbReference type="EMBL" id="LGKP01000025">
    <property type="protein sequence ID" value="KPL85228.1"/>
    <property type="molecule type" value="Genomic_DNA"/>
</dbReference>
<protein>
    <recommendedName>
        <fullName evidence="3">Lipoprotein</fullName>
    </recommendedName>
</protein>
<evidence type="ECO:0000313" key="2">
    <source>
        <dbReference type="Proteomes" id="UP000050277"/>
    </source>
</evidence>
<keyword evidence="2" id="KW-1185">Reference proteome</keyword>
<dbReference type="STRING" id="70996.SE18_16190"/>
<evidence type="ECO:0008006" key="3">
    <source>
        <dbReference type="Google" id="ProtNLM"/>
    </source>
</evidence>
<comment type="caution">
    <text evidence="1">The sequence shown here is derived from an EMBL/GenBank/DDBJ whole genome shotgun (WGS) entry which is preliminary data.</text>
</comment>
<dbReference type="RefSeq" id="WP_054535506.1">
    <property type="nucleotide sequence ID" value="NZ_LGKP01000025.1"/>
</dbReference>
<gene>
    <name evidence="1" type="ORF">SE18_16190</name>
</gene>
<dbReference type="Proteomes" id="UP000050277">
    <property type="component" value="Unassembled WGS sequence"/>
</dbReference>
<name>A0A0P6XZ64_9CHLR</name>
<organism evidence="1 2">
    <name type="scientific">Herpetosiphon geysericola</name>
    <dbReference type="NCBI Taxonomy" id="70996"/>
    <lineage>
        <taxon>Bacteria</taxon>
        <taxon>Bacillati</taxon>
        <taxon>Chloroflexota</taxon>
        <taxon>Chloroflexia</taxon>
        <taxon>Herpetosiphonales</taxon>
        <taxon>Herpetosiphonaceae</taxon>
        <taxon>Herpetosiphon</taxon>
    </lineage>
</organism>
<reference evidence="1 2" key="1">
    <citation type="submission" date="2015-07" db="EMBL/GenBank/DDBJ databases">
        <title>Whole genome sequence of Herpetosiphon geysericola DSM 7119.</title>
        <authorList>
            <person name="Hemp J."/>
            <person name="Ward L.M."/>
            <person name="Pace L.A."/>
            <person name="Fischer W.W."/>
        </authorList>
    </citation>
    <scope>NUCLEOTIDE SEQUENCE [LARGE SCALE GENOMIC DNA]</scope>
    <source>
        <strain evidence="1 2">DSM 7119</strain>
    </source>
</reference>
<proteinExistence type="predicted"/>